<feature type="transmembrane region" description="Helical" evidence="6">
    <location>
        <begin position="55"/>
        <end position="74"/>
    </location>
</feature>
<dbReference type="PROSITE" id="PS50850">
    <property type="entry name" value="MFS"/>
    <property type="match status" value="1"/>
</dbReference>
<protein>
    <submittedName>
        <fullName evidence="8">Putative MFS transporter</fullName>
    </submittedName>
</protein>
<dbReference type="AlphaFoldDB" id="A0A2V1EDR8"/>
<dbReference type="GO" id="GO:0022857">
    <property type="term" value="F:transmembrane transporter activity"/>
    <property type="evidence" value="ECO:0007669"/>
    <property type="project" value="InterPro"/>
</dbReference>
<sequence length="507" mass="56139">MEQAIEDKASASQYEDLKGGGAHEVAGRGNAATDVYGHALISFDPKAEARLRWKIDLYIVPTVALLYLFCFIDRANIGNAKLAGLEKDLGLTGYDYNTVLSVFYISYIVFEIPSNMACKWIGPGWFIPAISLAFGICSVGTAFVHNIHGICGVRFLLGIFEAGMLPGIAYYMSRWYRRSELAFRLSLYIVMAPLAGAFGGLLASAILKLDNFGSLHRWRMIFAIEGIITIGISLIAFITLTDRPETARWLSQEEKDLAIARVKSERVGTTEVLDKMDRTKTFRGIFSPVTITTAFIFLLNNITVQGLAFFAPTIVATIYPRDSVISQQLHTVPPYVVGAFFTVLFPFLSWRWDKRTIFFIIGSPLVMVGYIMFLASEKASVRYGATFIIASGAFAFGALCNAHVSANVVSDTARASAIAATVMFGNVGGLIATWSFLPFDKPNYHIGNGLNLATSSTILIISTLMLLWMKRDNSNREKKTNDEELAGLSILQQQNLDWKHPSFRWRP</sequence>
<feature type="transmembrane region" description="Helical" evidence="6">
    <location>
        <begin position="449"/>
        <end position="469"/>
    </location>
</feature>
<feature type="transmembrane region" description="Helical" evidence="6">
    <location>
        <begin position="381"/>
        <end position="404"/>
    </location>
</feature>
<feature type="transmembrane region" description="Helical" evidence="6">
    <location>
        <begin position="332"/>
        <end position="350"/>
    </location>
</feature>
<feature type="transmembrane region" description="Helical" evidence="6">
    <location>
        <begin position="416"/>
        <end position="437"/>
    </location>
</feature>
<keyword evidence="9" id="KW-1185">Reference proteome</keyword>
<comment type="subcellular location">
    <subcellularLocation>
        <location evidence="1">Membrane</location>
        <topology evidence="1">Multi-pass membrane protein</topology>
    </subcellularLocation>
</comment>
<dbReference type="Proteomes" id="UP000244855">
    <property type="component" value="Unassembled WGS sequence"/>
</dbReference>
<feature type="transmembrane region" description="Helical" evidence="6">
    <location>
        <begin position="285"/>
        <end position="312"/>
    </location>
</feature>
<reference evidence="8 9" key="1">
    <citation type="journal article" date="2018" name="Sci. Rep.">
        <title>Comparative genomics provides insights into the lifestyle and reveals functional heterogeneity of dark septate endophytic fungi.</title>
        <authorList>
            <person name="Knapp D.G."/>
            <person name="Nemeth J.B."/>
            <person name="Barry K."/>
            <person name="Hainaut M."/>
            <person name="Henrissat B."/>
            <person name="Johnson J."/>
            <person name="Kuo A."/>
            <person name="Lim J.H.P."/>
            <person name="Lipzen A."/>
            <person name="Nolan M."/>
            <person name="Ohm R.A."/>
            <person name="Tamas L."/>
            <person name="Grigoriev I.V."/>
            <person name="Spatafora J.W."/>
            <person name="Nagy L.G."/>
            <person name="Kovacs G.M."/>
        </authorList>
    </citation>
    <scope>NUCLEOTIDE SEQUENCE [LARGE SCALE GENOMIC DNA]</scope>
    <source>
        <strain evidence="8 9">DSE2036</strain>
    </source>
</reference>
<dbReference type="FunFam" id="1.20.1250.20:FF:000034">
    <property type="entry name" value="MFS general substrate transporter"/>
    <property type="match status" value="1"/>
</dbReference>
<dbReference type="PANTHER" id="PTHR43791:SF48">
    <property type="entry name" value="TRANSPORTER, PUTATIVE (AFU_ORTHOLOGUE AFUA_4G01000)-RELATED"/>
    <property type="match status" value="1"/>
</dbReference>
<evidence type="ECO:0000313" key="8">
    <source>
        <dbReference type="EMBL" id="PVI08748.1"/>
    </source>
</evidence>
<dbReference type="EMBL" id="KZ805300">
    <property type="protein sequence ID" value="PVI08748.1"/>
    <property type="molecule type" value="Genomic_DNA"/>
</dbReference>
<dbReference type="InterPro" id="IPR011701">
    <property type="entry name" value="MFS"/>
</dbReference>
<dbReference type="PANTHER" id="PTHR43791">
    <property type="entry name" value="PERMEASE-RELATED"/>
    <property type="match status" value="1"/>
</dbReference>
<dbReference type="GO" id="GO:0016020">
    <property type="term" value="C:membrane"/>
    <property type="evidence" value="ECO:0007669"/>
    <property type="project" value="UniProtKB-SubCell"/>
</dbReference>
<dbReference type="InterPro" id="IPR020846">
    <property type="entry name" value="MFS_dom"/>
</dbReference>
<keyword evidence="5 6" id="KW-0472">Membrane</keyword>
<organism evidence="8 9">
    <name type="scientific">Periconia macrospinosa</name>
    <dbReference type="NCBI Taxonomy" id="97972"/>
    <lineage>
        <taxon>Eukaryota</taxon>
        <taxon>Fungi</taxon>
        <taxon>Dikarya</taxon>
        <taxon>Ascomycota</taxon>
        <taxon>Pezizomycotina</taxon>
        <taxon>Dothideomycetes</taxon>
        <taxon>Pleosporomycetidae</taxon>
        <taxon>Pleosporales</taxon>
        <taxon>Massarineae</taxon>
        <taxon>Periconiaceae</taxon>
        <taxon>Periconia</taxon>
    </lineage>
</organism>
<dbReference type="OrthoDB" id="2985014at2759"/>
<accession>A0A2V1EDR8</accession>
<dbReference type="Gene3D" id="1.20.1250.20">
    <property type="entry name" value="MFS general substrate transporter like domains"/>
    <property type="match status" value="2"/>
</dbReference>
<keyword evidence="3 6" id="KW-0812">Transmembrane</keyword>
<feature type="domain" description="Major facilitator superfamily (MFS) profile" evidence="7">
    <location>
        <begin position="59"/>
        <end position="474"/>
    </location>
</feature>
<keyword evidence="2" id="KW-0813">Transport</keyword>
<dbReference type="Pfam" id="PF07690">
    <property type="entry name" value="MFS_1"/>
    <property type="match status" value="1"/>
</dbReference>
<evidence type="ECO:0000256" key="5">
    <source>
        <dbReference type="ARBA" id="ARBA00023136"/>
    </source>
</evidence>
<evidence type="ECO:0000259" key="7">
    <source>
        <dbReference type="PROSITE" id="PS50850"/>
    </source>
</evidence>
<evidence type="ECO:0000256" key="1">
    <source>
        <dbReference type="ARBA" id="ARBA00004141"/>
    </source>
</evidence>
<evidence type="ECO:0000256" key="2">
    <source>
        <dbReference type="ARBA" id="ARBA00022448"/>
    </source>
</evidence>
<evidence type="ECO:0000256" key="3">
    <source>
        <dbReference type="ARBA" id="ARBA00022692"/>
    </source>
</evidence>
<feature type="transmembrane region" description="Helical" evidence="6">
    <location>
        <begin position="94"/>
        <end position="113"/>
    </location>
</feature>
<dbReference type="FunFam" id="1.20.1250.20:FF:000013">
    <property type="entry name" value="MFS general substrate transporter"/>
    <property type="match status" value="1"/>
</dbReference>
<name>A0A2V1EDR8_9PLEO</name>
<proteinExistence type="predicted"/>
<feature type="transmembrane region" description="Helical" evidence="6">
    <location>
        <begin position="185"/>
        <end position="206"/>
    </location>
</feature>
<evidence type="ECO:0000313" key="9">
    <source>
        <dbReference type="Proteomes" id="UP000244855"/>
    </source>
</evidence>
<feature type="transmembrane region" description="Helical" evidence="6">
    <location>
        <begin position="218"/>
        <end position="240"/>
    </location>
</feature>
<dbReference type="SUPFAM" id="SSF103473">
    <property type="entry name" value="MFS general substrate transporter"/>
    <property type="match status" value="1"/>
</dbReference>
<evidence type="ECO:0000256" key="6">
    <source>
        <dbReference type="SAM" id="Phobius"/>
    </source>
</evidence>
<feature type="transmembrane region" description="Helical" evidence="6">
    <location>
        <begin position="357"/>
        <end position="375"/>
    </location>
</feature>
<dbReference type="InterPro" id="IPR036259">
    <property type="entry name" value="MFS_trans_sf"/>
</dbReference>
<feature type="transmembrane region" description="Helical" evidence="6">
    <location>
        <begin position="125"/>
        <end position="147"/>
    </location>
</feature>
<gene>
    <name evidence="8" type="ORF">DM02DRAFT_579027</name>
</gene>
<keyword evidence="4 6" id="KW-1133">Transmembrane helix</keyword>
<feature type="transmembrane region" description="Helical" evidence="6">
    <location>
        <begin position="153"/>
        <end position="173"/>
    </location>
</feature>
<evidence type="ECO:0000256" key="4">
    <source>
        <dbReference type="ARBA" id="ARBA00022989"/>
    </source>
</evidence>